<dbReference type="Proteomes" id="UP000326865">
    <property type="component" value="Unassembled WGS sequence"/>
</dbReference>
<organism evidence="4 5">
    <name type="scientific">Halosegnis rubeus</name>
    <dbReference type="NCBI Taxonomy" id="2212850"/>
    <lineage>
        <taxon>Archaea</taxon>
        <taxon>Methanobacteriati</taxon>
        <taxon>Methanobacteriota</taxon>
        <taxon>Stenosarchaea group</taxon>
        <taxon>Halobacteria</taxon>
        <taxon>Halobacteriales</taxon>
        <taxon>Natronomonadaceae</taxon>
        <taxon>Halosegnis</taxon>
    </lineage>
</organism>
<accession>A0A5N5UAU1</accession>
<dbReference type="OrthoDB" id="379043at2157"/>
<accession>A0A5N5UHA4</accession>
<name>A0A5N5UKJ5_9EURY</name>
<dbReference type="EMBL" id="QJOW01000001">
    <property type="protein sequence ID" value="KAB7518094.1"/>
    <property type="molecule type" value="Genomic_DNA"/>
</dbReference>
<proteinExistence type="predicted"/>
<evidence type="ECO:0000313" key="4">
    <source>
        <dbReference type="EMBL" id="KAB7519332.1"/>
    </source>
</evidence>
<dbReference type="InterPro" id="IPR055735">
    <property type="entry name" value="DUF7311"/>
</dbReference>
<evidence type="ECO:0000259" key="1">
    <source>
        <dbReference type="Pfam" id="PF23993"/>
    </source>
</evidence>
<dbReference type="Proteomes" id="UP000326302">
    <property type="component" value="Unassembled WGS sequence"/>
</dbReference>
<dbReference type="RefSeq" id="WP_152118994.1">
    <property type="nucleotide sequence ID" value="NZ_QJOW01000001.1"/>
</dbReference>
<dbReference type="AlphaFoldDB" id="A0A5N5UKJ5"/>
<evidence type="ECO:0000313" key="5">
    <source>
        <dbReference type="Proteomes" id="UP000326207"/>
    </source>
</evidence>
<evidence type="ECO:0000313" key="3">
    <source>
        <dbReference type="EMBL" id="KAB7518094.1"/>
    </source>
</evidence>
<keyword evidence="7" id="KW-1185">Reference proteome</keyword>
<protein>
    <recommendedName>
        <fullName evidence="1">DUF7311 domain-containing protein</fullName>
    </recommendedName>
</protein>
<accession>A0A5N5UKJ5</accession>
<dbReference type="Pfam" id="PF23993">
    <property type="entry name" value="DUF7311"/>
    <property type="match status" value="1"/>
</dbReference>
<dbReference type="EMBL" id="QMDY01000002">
    <property type="protein sequence ID" value="KAB7519332.1"/>
    <property type="molecule type" value="Genomic_DNA"/>
</dbReference>
<sequence>MIVRLVVAVLLTAALLGVGLPAAETARSERAATLAQDELTDFRDATGRFRRHNDATRPGQPGAVRLHTFRVPAGTTIRLGVGPRNESLRWKHGTGAGRVETDLSFDGSLRLTEGRHCVRLRLVRADSAVRIRLRRFKSDAGATG</sequence>
<evidence type="ECO:0000313" key="2">
    <source>
        <dbReference type="EMBL" id="KAB7514782.1"/>
    </source>
</evidence>
<feature type="domain" description="DUF7311" evidence="1">
    <location>
        <begin position="2"/>
        <end position="132"/>
    </location>
</feature>
<gene>
    <name evidence="2" type="ORF">DM867_06630</name>
    <name evidence="3" type="ORF">DMP03_01650</name>
    <name evidence="4" type="ORF">DP108_04285</name>
</gene>
<reference evidence="5 6" key="1">
    <citation type="submission" date="2019-10" db="EMBL/GenBank/DDBJ databases">
        <title>Unraveling microbial dark matter from salterns through culturing: the case of the genus Halosegnis.</title>
        <authorList>
            <person name="Duran-Viseras A."/>
            <person name="Andrei A.-S."/>
            <person name="Vera-Gargallo B."/>
            <person name="Ghai R."/>
            <person name="Sanchez-Porro C."/>
            <person name="Ventosa A."/>
        </authorList>
    </citation>
    <scope>NUCLEOTIDE SEQUENCE [LARGE SCALE GENOMIC DNA]</scope>
    <source>
        <strain evidence="3 6">F17-44</strain>
        <strain evidence="2 7">F18-79</strain>
        <strain evidence="4 5">F19-13</strain>
    </source>
</reference>
<comment type="caution">
    <text evidence="4">The sequence shown here is derived from an EMBL/GenBank/DDBJ whole genome shotgun (WGS) entry which is preliminary data.</text>
</comment>
<dbReference type="Proteomes" id="UP000326207">
    <property type="component" value="Unassembled WGS sequence"/>
</dbReference>
<dbReference type="EMBL" id="QKKZ01000002">
    <property type="protein sequence ID" value="KAB7514782.1"/>
    <property type="molecule type" value="Genomic_DNA"/>
</dbReference>
<evidence type="ECO:0000313" key="7">
    <source>
        <dbReference type="Proteomes" id="UP000326865"/>
    </source>
</evidence>
<evidence type="ECO:0000313" key="6">
    <source>
        <dbReference type="Proteomes" id="UP000326302"/>
    </source>
</evidence>